<keyword evidence="1" id="KW-0472">Membrane</keyword>
<evidence type="ECO:0000256" key="1">
    <source>
        <dbReference type="SAM" id="Phobius"/>
    </source>
</evidence>
<sequence>MNAFKSIFIVLCWIAASMFLTHWWLGNPEQLPRLPSLVWEQVDKFYRSANAEDVADLEFLVCFSISAVVVGLAFLACRRLLPGFNRRDQ</sequence>
<accession>A0ABU6J2V6</accession>
<gene>
    <name evidence="2" type="ORF">RY831_01790</name>
</gene>
<dbReference type="Proteomes" id="UP001352263">
    <property type="component" value="Unassembled WGS sequence"/>
</dbReference>
<organism evidence="2 3">
    <name type="scientific">Noviherbaspirillum album</name>
    <dbReference type="NCBI Taxonomy" id="3080276"/>
    <lineage>
        <taxon>Bacteria</taxon>
        <taxon>Pseudomonadati</taxon>
        <taxon>Pseudomonadota</taxon>
        <taxon>Betaproteobacteria</taxon>
        <taxon>Burkholderiales</taxon>
        <taxon>Oxalobacteraceae</taxon>
        <taxon>Noviherbaspirillum</taxon>
    </lineage>
</organism>
<feature type="transmembrane region" description="Helical" evidence="1">
    <location>
        <begin position="7"/>
        <end position="25"/>
    </location>
</feature>
<evidence type="ECO:0008006" key="4">
    <source>
        <dbReference type="Google" id="ProtNLM"/>
    </source>
</evidence>
<evidence type="ECO:0000313" key="3">
    <source>
        <dbReference type="Proteomes" id="UP001352263"/>
    </source>
</evidence>
<proteinExistence type="predicted"/>
<keyword evidence="3" id="KW-1185">Reference proteome</keyword>
<evidence type="ECO:0000313" key="2">
    <source>
        <dbReference type="EMBL" id="MEC4717870.1"/>
    </source>
</evidence>
<dbReference type="RefSeq" id="WP_326504615.1">
    <property type="nucleotide sequence ID" value="NZ_JAWIIV010000001.1"/>
</dbReference>
<name>A0ABU6J2V6_9BURK</name>
<protein>
    <recommendedName>
        <fullName evidence="4">Transmembrane protein</fullName>
    </recommendedName>
</protein>
<keyword evidence="1" id="KW-0812">Transmembrane</keyword>
<keyword evidence="1" id="KW-1133">Transmembrane helix</keyword>
<comment type="caution">
    <text evidence="2">The sequence shown here is derived from an EMBL/GenBank/DDBJ whole genome shotgun (WGS) entry which is preliminary data.</text>
</comment>
<dbReference type="EMBL" id="JAWIIV010000001">
    <property type="protein sequence ID" value="MEC4717870.1"/>
    <property type="molecule type" value="Genomic_DNA"/>
</dbReference>
<reference evidence="2 3" key="1">
    <citation type="submission" date="2023-10" db="EMBL/GenBank/DDBJ databases">
        <title>Noviherbaspirillum sp. CPCC 100848 genome assembly.</title>
        <authorList>
            <person name="Li X.Y."/>
            <person name="Fang X.M."/>
        </authorList>
    </citation>
    <scope>NUCLEOTIDE SEQUENCE [LARGE SCALE GENOMIC DNA]</scope>
    <source>
        <strain evidence="2 3">CPCC 100848</strain>
    </source>
</reference>
<feature type="transmembrane region" description="Helical" evidence="1">
    <location>
        <begin position="57"/>
        <end position="77"/>
    </location>
</feature>